<evidence type="ECO:0000259" key="15">
    <source>
        <dbReference type="PROSITE" id="PS50939"/>
    </source>
</evidence>
<dbReference type="SMART" id="SM01271">
    <property type="entry name" value="LSM14"/>
    <property type="match status" value="1"/>
</dbReference>
<evidence type="ECO:0000256" key="7">
    <source>
        <dbReference type="ARBA" id="ARBA00022982"/>
    </source>
</evidence>
<dbReference type="GO" id="GO:0046872">
    <property type="term" value="F:metal ion binding"/>
    <property type="evidence" value="ECO:0007669"/>
    <property type="project" value="UniProtKB-KW"/>
</dbReference>
<dbReference type="GO" id="GO:0000932">
    <property type="term" value="C:P-body"/>
    <property type="evidence" value="ECO:0007669"/>
    <property type="project" value="TreeGrafter"/>
</dbReference>
<evidence type="ECO:0000256" key="3">
    <source>
        <dbReference type="ARBA" id="ARBA00022448"/>
    </source>
</evidence>
<evidence type="ECO:0000256" key="9">
    <source>
        <dbReference type="ARBA" id="ARBA00023004"/>
    </source>
</evidence>
<dbReference type="GO" id="GO:0140571">
    <property type="term" value="F:transmembrane ascorbate ferrireductase activity"/>
    <property type="evidence" value="ECO:0007669"/>
    <property type="project" value="UniProtKB-EC"/>
</dbReference>
<feature type="transmembrane region" description="Helical" evidence="14">
    <location>
        <begin position="762"/>
        <end position="786"/>
    </location>
</feature>
<evidence type="ECO:0000256" key="12">
    <source>
        <dbReference type="ARBA" id="ARBA00051575"/>
    </source>
</evidence>
<evidence type="ECO:0000256" key="6">
    <source>
        <dbReference type="ARBA" id="ARBA00022723"/>
    </source>
</evidence>
<dbReference type="GO" id="GO:0034063">
    <property type="term" value="P:stress granule assembly"/>
    <property type="evidence" value="ECO:0007669"/>
    <property type="project" value="TreeGrafter"/>
</dbReference>
<keyword evidence="9" id="KW-0408">Iron</keyword>
<dbReference type="Pfam" id="PF03188">
    <property type="entry name" value="Cytochrom_B561"/>
    <property type="match status" value="1"/>
</dbReference>
<evidence type="ECO:0000256" key="13">
    <source>
        <dbReference type="SAM" id="MobiDB-lite"/>
    </source>
</evidence>
<comment type="caution">
    <text evidence="16">The sequence shown here is derived from an EMBL/GenBank/DDBJ whole genome shotgun (WGS) entry which is preliminary data.</text>
</comment>
<evidence type="ECO:0000256" key="8">
    <source>
        <dbReference type="ARBA" id="ARBA00022989"/>
    </source>
</evidence>
<dbReference type="SUPFAM" id="SSF50182">
    <property type="entry name" value="Sm-like ribonucleoproteins"/>
    <property type="match status" value="1"/>
</dbReference>
<organism evidence="16 17">
    <name type="scientific">Lupinus luteus</name>
    <name type="common">European yellow lupine</name>
    <dbReference type="NCBI Taxonomy" id="3873"/>
    <lineage>
        <taxon>Eukaryota</taxon>
        <taxon>Viridiplantae</taxon>
        <taxon>Streptophyta</taxon>
        <taxon>Embryophyta</taxon>
        <taxon>Tracheophyta</taxon>
        <taxon>Spermatophyta</taxon>
        <taxon>Magnoliopsida</taxon>
        <taxon>eudicotyledons</taxon>
        <taxon>Gunneridae</taxon>
        <taxon>Pentapetalae</taxon>
        <taxon>rosids</taxon>
        <taxon>fabids</taxon>
        <taxon>Fabales</taxon>
        <taxon>Fabaceae</taxon>
        <taxon>Papilionoideae</taxon>
        <taxon>50 kb inversion clade</taxon>
        <taxon>genistoids sensu lato</taxon>
        <taxon>core genistoids</taxon>
        <taxon>Genisteae</taxon>
        <taxon>Lupinus</taxon>
    </lineage>
</organism>
<gene>
    <name evidence="16" type="ORF">LLUT_LOCUS16361</name>
</gene>
<keyword evidence="5 14" id="KW-0812">Transmembrane</keyword>
<dbReference type="PANTHER" id="PTHR13586">
    <property type="entry name" value="SCD6 PROTEIN-RELATED"/>
    <property type="match status" value="1"/>
</dbReference>
<comment type="cofactor">
    <cofactor evidence="1">
        <name>heme b</name>
        <dbReference type="ChEBI" id="CHEBI:60344"/>
    </cofactor>
</comment>
<dbReference type="FunFam" id="1.20.120.1770:FF:000001">
    <property type="entry name" value="Cytochrome b reductase 1"/>
    <property type="match status" value="1"/>
</dbReference>
<keyword evidence="4" id="KW-0349">Heme</keyword>
<feature type="region of interest" description="Disordered" evidence="13">
    <location>
        <begin position="193"/>
        <end position="249"/>
    </location>
</feature>
<proteinExistence type="predicted"/>
<keyword evidence="6" id="KW-0479">Metal-binding</keyword>
<feature type="transmembrane region" description="Helical" evidence="14">
    <location>
        <begin position="806"/>
        <end position="827"/>
    </location>
</feature>
<evidence type="ECO:0000256" key="10">
    <source>
        <dbReference type="ARBA" id="ARBA00023136"/>
    </source>
</evidence>
<dbReference type="AlphaFoldDB" id="A0AAV1X207"/>
<feature type="region of interest" description="Disordered" evidence="13">
    <location>
        <begin position="479"/>
        <end position="667"/>
    </location>
</feature>
<evidence type="ECO:0000256" key="5">
    <source>
        <dbReference type="ARBA" id="ARBA00022692"/>
    </source>
</evidence>
<dbReference type="SMART" id="SM01199">
    <property type="entry name" value="FDF"/>
    <property type="match status" value="1"/>
</dbReference>
<feature type="domain" description="Cytochrome b561" evidence="15">
    <location>
        <begin position="691"/>
        <end position="827"/>
    </location>
</feature>
<evidence type="ECO:0000256" key="11">
    <source>
        <dbReference type="ARBA" id="ARBA00024225"/>
    </source>
</evidence>
<accession>A0AAV1X207</accession>
<name>A0AAV1X207_LUPLU</name>
<evidence type="ECO:0000313" key="17">
    <source>
        <dbReference type="Proteomes" id="UP001497480"/>
    </source>
</evidence>
<dbReference type="EC" id="7.2.1.3" evidence="11"/>
<reference evidence="16 17" key="1">
    <citation type="submission" date="2024-03" db="EMBL/GenBank/DDBJ databases">
        <authorList>
            <person name="Martinez-Hernandez J."/>
        </authorList>
    </citation>
    <scope>NUCLEOTIDE SEQUENCE [LARGE SCALE GENOMIC DNA]</scope>
</reference>
<dbReference type="CDD" id="cd08766">
    <property type="entry name" value="Cyt_b561_ACYB-1_like"/>
    <property type="match status" value="1"/>
</dbReference>
<dbReference type="Proteomes" id="UP001497480">
    <property type="component" value="Unassembled WGS sequence"/>
</dbReference>
<keyword evidence="8 14" id="KW-1133">Transmembrane helix</keyword>
<feature type="compositionally biased region" description="Low complexity" evidence="13">
    <location>
        <begin position="605"/>
        <end position="616"/>
    </location>
</feature>
<feature type="compositionally biased region" description="Gly residues" evidence="13">
    <location>
        <begin position="617"/>
        <end position="647"/>
    </location>
</feature>
<evidence type="ECO:0000256" key="2">
    <source>
        <dbReference type="ARBA" id="ARBA00004141"/>
    </source>
</evidence>
<feature type="compositionally biased region" description="Low complexity" evidence="13">
    <location>
        <begin position="198"/>
        <end position="239"/>
    </location>
</feature>
<evidence type="ECO:0000256" key="4">
    <source>
        <dbReference type="ARBA" id="ARBA00022617"/>
    </source>
</evidence>
<evidence type="ECO:0000313" key="16">
    <source>
        <dbReference type="EMBL" id="CAL0315301.1"/>
    </source>
</evidence>
<evidence type="ECO:0000256" key="14">
    <source>
        <dbReference type="SAM" id="Phobius"/>
    </source>
</evidence>
<keyword evidence="17" id="KW-1185">Reference proteome</keyword>
<evidence type="ECO:0000256" key="1">
    <source>
        <dbReference type="ARBA" id="ARBA00001970"/>
    </source>
</evidence>
<dbReference type="SMART" id="SM00665">
    <property type="entry name" value="B561"/>
    <property type="match status" value="1"/>
</dbReference>
<comment type="subcellular location">
    <subcellularLocation>
        <location evidence="2">Membrane</location>
        <topology evidence="2">Multi-pass membrane protein</topology>
    </subcellularLocation>
</comment>
<dbReference type="GO" id="GO:0016020">
    <property type="term" value="C:membrane"/>
    <property type="evidence" value="ECO:0007669"/>
    <property type="project" value="UniProtKB-SubCell"/>
</dbReference>
<feature type="compositionally biased region" description="Gly residues" evidence="13">
    <location>
        <begin position="486"/>
        <end position="528"/>
    </location>
</feature>
<comment type="catalytic activity">
    <reaction evidence="12">
        <text>Fe(3+)(out) + L-ascorbate(in) = monodehydro-L-ascorbate radical(in) + Fe(2+)(out) + H(+)</text>
        <dbReference type="Rhea" id="RHEA:30403"/>
        <dbReference type="ChEBI" id="CHEBI:15378"/>
        <dbReference type="ChEBI" id="CHEBI:29033"/>
        <dbReference type="ChEBI" id="CHEBI:29034"/>
        <dbReference type="ChEBI" id="CHEBI:38290"/>
        <dbReference type="ChEBI" id="CHEBI:59513"/>
        <dbReference type="EC" id="7.2.1.3"/>
    </reaction>
</comment>
<sequence length="848" mass="89071">MVDNVSSTATSVFYGCFSRRRMSPLTVRSLGTEGRKKDGQQIPPGHKVYEYIIFRRSEVKDLQVMSLPPVQPTPQFNNDPATIQCHYPHPVTTSTSLPSVVSVSLADHSSHATQLGNPGSNFQGPSPLYQPEGNIGSWGISPSTPNANGGGLTMPIVSQGYYAAPNGVPHLHQSLLPPPLGCSIPSSFQQPMQYSDFSPSLPTESSNLPELPSSLLPVSTSTPSLTSASLPLSNLSPEPSAFPQAPTLSHEPPAKLASETLPVSLTNKAPNLSLPEVPLAANFQSPQLSLAIVGSSNSISTETQSPSVVTPGQLLQPVPSVVSSDQHSQTPHKDVEVVQVSSRSSPKPSLPVFAENQPSILPLTVTPWPCHMIGGAPIQTHHGYSERRRGTGVWHPVIKFTEDSDFMAKKEKLKKDGVPVHLGKNHMSHSKEKDEDENAFIEDGDAFFDSLSSNVLDQASQNGSTKYSEQIKNDTETIGDFVSHCGGRGGRSPSNGGRGGRGPSNGGRGGRGPSNGGRGGRDLSGGGRGGRDPSDGGRGGRGPSDGGRDGRGPSDGGRGGRGRGRSDGGRGGRGPSDGYRGGHSPSDGGRGGRGPSTGGIGGRGPSTDGSGAPPSRGGRGGHGPSRGGRGVDGPSRGGRGVDGPSRGGRGDDGPYRGGHHSRGSSSSTDGDWVYYTILVHRCLPGSTGLKKLVHLCLQGVALASGIFGIWTKFQGKDGILANFYSLHSWMGLICISLFGAQWLIGFLNFWHRGEVRKARIRILPWHVFLGLYTYALAIATAETGLLEKLTFIQTNRNVSKHSTESIVVNSLGLGLALLSGFVILAAVSPKYQTLQTKVLYSETRCLSS</sequence>
<dbReference type="Gene3D" id="1.20.120.1770">
    <property type="match status" value="1"/>
</dbReference>
<feature type="compositionally biased region" description="Gly residues" evidence="13">
    <location>
        <begin position="571"/>
        <end position="581"/>
    </location>
</feature>
<dbReference type="Pfam" id="PF12701">
    <property type="entry name" value="LSM14"/>
    <property type="match status" value="1"/>
</dbReference>
<keyword evidence="10 14" id="KW-0472">Membrane</keyword>
<dbReference type="GO" id="GO:0003729">
    <property type="term" value="F:mRNA binding"/>
    <property type="evidence" value="ECO:0007669"/>
    <property type="project" value="TreeGrafter"/>
</dbReference>
<feature type="compositionally biased region" description="Gly residues" evidence="13">
    <location>
        <begin position="588"/>
        <end position="604"/>
    </location>
</feature>
<feature type="transmembrane region" description="Helical" evidence="14">
    <location>
        <begin position="730"/>
        <end position="750"/>
    </location>
</feature>
<dbReference type="GO" id="GO:0033962">
    <property type="term" value="P:P-body assembly"/>
    <property type="evidence" value="ECO:0007669"/>
    <property type="project" value="TreeGrafter"/>
</dbReference>
<dbReference type="InterPro" id="IPR010920">
    <property type="entry name" value="LSM_dom_sf"/>
</dbReference>
<dbReference type="EMBL" id="CAXHTB010000011">
    <property type="protein sequence ID" value="CAL0315301.1"/>
    <property type="molecule type" value="Genomic_DNA"/>
</dbReference>
<dbReference type="PANTHER" id="PTHR13586:SF0">
    <property type="entry name" value="TRAILER HITCH, ISOFORM H"/>
    <property type="match status" value="1"/>
</dbReference>
<feature type="compositionally biased region" description="Gly residues" evidence="13">
    <location>
        <begin position="536"/>
        <end position="545"/>
    </location>
</feature>
<dbReference type="InterPro" id="IPR006593">
    <property type="entry name" value="Cyt_b561/ferric_Rdtase_TM"/>
</dbReference>
<protein>
    <recommendedName>
        <fullName evidence="11">ascorbate ferrireductase (transmembrane)</fullName>
        <ecNumber evidence="11">7.2.1.3</ecNumber>
    </recommendedName>
</protein>
<dbReference type="Gene3D" id="2.30.30.100">
    <property type="match status" value="1"/>
</dbReference>
<dbReference type="InterPro" id="IPR019050">
    <property type="entry name" value="FDF_dom"/>
</dbReference>
<keyword evidence="3" id="KW-0813">Transport</keyword>
<dbReference type="PROSITE" id="PS50939">
    <property type="entry name" value="CYTOCHROME_B561"/>
    <property type="match status" value="1"/>
</dbReference>
<keyword evidence="7" id="KW-0249">Electron transport</keyword>
<dbReference type="InterPro" id="IPR025609">
    <property type="entry name" value="Lsm14-like_N"/>
</dbReference>